<reference evidence="1 3" key="1">
    <citation type="journal article" date="2012" name="Nature">
        <title>Algal genomes reveal evolutionary mosaicism and the fate of nucleomorphs.</title>
        <authorList>
            <consortium name="DOE Joint Genome Institute"/>
            <person name="Curtis B.A."/>
            <person name="Tanifuji G."/>
            <person name="Burki F."/>
            <person name="Gruber A."/>
            <person name="Irimia M."/>
            <person name="Maruyama S."/>
            <person name="Arias M.C."/>
            <person name="Ball S.G."/>
            <person name="Gile G.H."/>
            <person name="Hirakawa Y."/>
            <person name="Hopkins J.F."/>
            <person name="Kuo A."/>
            <person name="Rensing S.A."/>
            <person name="Schmutz J."/>
            <person name="Symeonidi A."/>
            <person name="Elias M."/>
            <person name="Eveleigh R.J."/>
            <person name="Herman E.K."/>
            <person name="Klute M.J."/>
            <person name="Nakayama T."/>
            <person name="Obornik M."/>
            <person name="Reyes-Prieto A."/>
            <person name="Armbrust E.V."/>
            <person name="Aves S.J."/>
            <person name="Beiko R.G."/>
            <person name="Coutinho P."/>
            <person name="Dacks J.B."/>
            <person name="Durnford D.G."/>
            <person name="Fast N.M."/>
            <person name="Green B.R."/>
            <person name="Grisdale C.J."/>
            <person name="Hempel F."/>
            <person name="Henrissat B."/>
            <person name="Hoppner M.P."/>
            <person name="Ishida K."/>
            <person name="Kim E."/>
            <person name="Koreny L."/>
            <person name="Kroth P.G."/>
            <person name="Liu Y."/>
            <person name="Malik S.B."/>
            <person name="Maier U.G."/>
            <person name="McRose D."/>
            <person name="Mock T."/>
            <person name="Neilson J.A."/>
            <person name="Onodera N.T."/>
            <person name="Poole A.M."/>
            <person name="Pritham E.J."/>
            <person name="Richards T.A."/>
            <person name="Rocap G."/>
            <person name="Roy S.W."/>
            <person name="Sarai C."/>
            <person name="Schaack S."/>
            <person name="Shirato S."/>
            <person name="Slamovits C.H."/>
            <person name="Spencer D.F."/>
            <person name="Suzuki S."/>
            <person name="Worden A.Z."/>
            <person name="Zauner S."/>
            <person name="Barry K."/>
            <person name="Bell C."/>
            <person name="Bharti A.K."/>
            <person name="Crow J.A."/>
            <person name="Grimwood J."/>
            <person name="Kramer R."/>
            <person name="Lindquist E."/>
            <person name="Lucas S."/>
            <person name="Salamov A."/>
            <person name="McFadden G.I."/>
            <person name="Lane C.E."/>
            <person name="Keeling P.J."/>
            <person name="Gray M.W."/>
            <person name="Grigoriev I.V."/>
            <person name="Archibald J.M."/>
        </authorList>
    </citation>
    <scope>NUCLEOTIDE SEQUENCE</scope>
    <source>
        <strain evidence="1 3">CCMP2712</strain>
    </source>
</reference>
<organism evidence="1">
    <name type="scientific">Guillardia theta (strain CCMP2712)</name>
    <name type="common">Cryptophyte</name>
    <dbReference type="NCBI Taxonomy" id="905079"/>
    <lineage>
        <taxon>Eukaryota</taxon>
        <taxon>Cryptophyceae</taxon>
        <taxon>Pyrenomonadales</taxon>
        <taxon>Geminigeraceae</taxon>
        <taxon>Guillardia</taxon>
    </lineage>
</organism>
<dbReference type="GeneID" id="17305602"/>
<dbReference type="RefSeq" id="XP_005835734.1">
    <property type="nucleotide sequence ID" value="XM_005835677.1"/>
</dbReference>
<evidence type="ECO:0000313" key="3">
    <source>
        <dbReference type="Proteomes" id="UP000011087"/>
    </source>
</evidence>
<dbReference type="Proteomes" id="UP000011087">
    <property type="component" value="Unassembled WGS sequence"/>
</dbReference>
<dbReference type="HOGENOM" id="CLU_1613919_0_0_1"/>
<sequence length="165" mass="18926">MQGSASKLPGGIKDQLSVLEKMYERTRVPNNVVSGKELVVYGMLKHHVHSDWIGASECIQRAIDMDENDLAALNAYGSLMLDVGSYYRLQDNAAEREYCQRIFKMALKWQDGKVVHPNYHNHLQRNLSRLAKKALQGFRYLHNFWLEVHRSLLTAELARVGEGKQ</sequence>
<dbReference type="AlphaFoldDB" id="L1JKT8"/>
<accession>L1JKT8</accession>
<gene>
    <name evidence="1" type="ORF">GUITHDRAFT_151676</name>
</gene>
<evidence type="ECO:0000313" key="2">
    <source>
        <dbReference type="EnsemblProtists" id="EKX48754"/>
    </source>
</evidence>
<keyword evidence="3" id="KW-1185">Reference proteome</keyword>
<dbReference type="EMBL" id="JH992984">
    <property type="protein sequence ID" value="EKX48754.1"/>
    <property type="molecule type" value="Genomic_DNA"/>
</dbReference>
<dbReference type="PaxDb" id="55529-EKX48754"/>
<name>L1JKT8_GUITC</name>
<reference evidence="3" key="2">
    <citation type="submission" date="2012-11" db="EMBL/GenBank/DDBJ databases">
        <authorList>
            <person name="Kuo A."/>
            <person name="Curtis B.A."/>
            <person name="Tanifuji G."/>
            <person name="Burki F."/>
            <person name="Gruber A."/>
            <person name="Irimia M."/>
            <person name="Maruyama S."/>
            <person name="Arias M.C."/>
            <person name="Ball S.G."/>
            <person name="Gile G.H."/>
            <person name="Hirakawa Y."/>
            <person name="Hopkins J.F."/>
            <person name="Rensing S.A."/>
            <person name="Schmutz J."/>
            <person name="Symeonidi A."/>
            <person name="Elias M."/>
            <person name="Eveleigh R.J."/>
            <person name="Herman E.K."/>
            <person name="Klute M.J."/>
            <person name="Nakayama T."/>
            <person name="Obornik M."/>
            <person name="Reyes-Prieto A."/>
            <person name="Armbrust E.V."/>
            <person name="Aves S.J."/>
            <person name="Beiko R.G."/>
            <person name="Coutinho P."/>
            <person name="Dacks J.B."/>
            <person name="Durnford D.G."/>
            <person name="Fast N.M."/>
            <person name="Green B.R."/>
            <person name="Grisdale C."/>
            <person name="Hempe F."/>
            <person name="Henrissat B."/>
            <person name="Hoppner M.P."/>
            <person name="Ishida K.-I."/>
            <person name="Kim E."/>
            <person name="Koreny L."/>
            <person name="Kroth P.G."/>
            <person name="Liu Y."/>
            <person name="Malik S.-B."/>
            <person name="Maier U.G."/>
            <person name="McRose D."/>
            <person name="Mock T."/>
            <person name="Neilson J.A."/>
            <person name="Onodera N.T."/>
            <person name="Poole A.M."/>
            <person name="Pritham E.J."/>
            <person name="Richards T.A."/>
            <person name="Rocap G."/>
            <person name="Roy S.W."/>
            <person name="Sarai C."/>
            <person name="Schaack S."/>
            <person name="Shirato S."/>
            <person name="Slamovits C.H."/>
            <person name="Spencer D.F."/>
            <person name="Suzuki S."/>
            <person name="Worden A.Z."/>
            <person name="Zauner S."/>
            <person name="Barry K."/>
            <person name="Bell C."/>
            <person name="Bharti A.K."/>
            <person name="Crow J.A."/>
            <person name="Grimwood J."/>
            <person name="Kramer R."/>
            <person name="Lindquist E."/>
            <person name="Lucas S."/>
            <person name="Salamov A."/>
            <person name="McFadden G.I."/>
            <person name="Lane C.E."/>
            <person name="Keeling P.J."/>
            <person name="Gray M.W."/>
            <person name="Grigoriev I.V."/>
            <person name="Archibald J.M."/>
        </authorList>
    </citation>
    <scope>NUCLEOTIDE SEQUENCE</scope>
    <source>
        <strain evidence="3">CCMP2712</strain>
    </source>
</reference>
<evidence type="ECO:0000313" key="1">
    <source>
        <dbReference type="EMBL" id="EKX48754.1"/>
    </source>
</evidence>
<reference evidence="2" key="3">
    <citation type="submission" date="2016-03" db="UniProtKB">
        <authorList>
            <consortium name="EnsemblProtists"/>
        </authorList>
    </citation>
    <scope>IDENTIFICATION</scope>
</reference>
<dbReference type="EnsemblProtists" id="EKX48754">
    <property type="protein sequence ID" value="EKX48754"/>
    <property type="gene ID" value="GUITHDRAFT_151676"/>
</dbReference>
<dbReference type="KEGG" id="gtt:GUITHDRAFT_151676"/>
<protein>
    <submittedName>
        <fullName evidence="1 2">Uncharacterized protein</fullName>
    </submittedName>
</protein>
<proteinExistence type="predicted"/>